<sequence>MSWSITYKDDKQNVYLDPIVKSISWSGDIKQAARKLVVEMTNTGDLRDLHMKFEKGAELRLLLDEKQELFRGVLFADQMNAKGQMTLTAYDENIYLTKNKDTKIYRNQSASAIIKRLCNEFSIPTGEIHDTGYVIPKLVFRDKTLFEMMVMALTETQKQNGQHFWISSKEGKLQVLARKEQKGKWVLENGVNLLDASYSQSIEETRTQIKVVGGDGKKKELSASAKDGELIKRFGVMQHLEKPEKDMTKSQMEQRAKQLLKDLSTIEDQAQIECLGIPDVVSGACVYVKESVTGILGGYYVSADEHKFESGSHTMSLTLSATDDIPKMEYKEEKGAK</sequence>
<comment type="caution">
    <text evidence="2">The sequence shown here is derived from an EMBL/GenBank/DDBJ whole genome shotgun (WGS) entry which is preliminary data.</text>
</comment>
<evidence type="ECO:0000259" key="1">
    <source>
        <dbReference type="Pfam" id="PF24032"/>
    </source>
</evidence>
<protein>
    <recommendedName>
        <fullName evidence="1">YqbQ/XkdQ domain-containing protein</fullName>
    </recommendedName>
</protein>
<dbReference type="EMBL" id="JBHTKZ010000046">
    <property type="protein sequence ID" value="MFD1183466.1"/>
    <property type="molecule type" value="Genomic_DNA"/>
</dbReference>
<keyword evidence="3" id="KW-1185">Reference proteome</keyword>
<evidence type="ECO:0000313" key="2">
    <source>
        <dbReference type="EMBL" id="MFD1183466.1"/>
    </source>
</evidence>
<feature type="domain" description="YqbQ/XkdQ" evidence="1">
    <location>
        <begin position="23"/>
        <end position="319"/>
    </location>
</feature>
<dbReference type="RefSeq" id="WP_240270598.1">
    <property type="nucleotide sequence ID" value="NZ_JAKSXN010000050.1"/>
</dbReference>
<organism evidence="2 3">
    <name type="scientific">Paenibacillus timonensis</name>
    <dbReference type="NCBI Taxonomy" id="225915"/>
    <lineage>
        <taxon>Bacteria</taxon>
        <taxon>Bacillati</taxon>
        <taxon>Bacillota</taxon>
        <taxon>Bacilli</taxon>
        <taxon>Bacillales</taxon>
        <taxon>Paenibacillaceae</taxon>
        <taxon>Paenibacillus</taxon>
    </lineage>
</organism>
<gene>
    <name evidence="2" type="ORF">ACFQ2Z_19170</name>
</gene>
<reference evidence="3" key="1">
    <citation type="journal article" date="2019" name="Int. J. Syst. Evol. Microbiol.">
        <title>The Global Catalogue of Microorganisms (GCM) 10K type strain sequencing project: providing services to taxonomists for standard genome sequencing and annotation.</title>
        <authorList>
            <consortium name="The Broad Institute Genomics Platform"/>
            <consortium name="The Broad Institute Genome Sequencing Center for Infectious Disease"/>
            <person name="Wu L."/>
            <person name="Ma J."/>
        </authorList>
    </citation>
    <scope>NUCLEOTIDE SEQUENCE [LARGE SCALE GENOMIC DNA]</scope>
    <source>
        <strain evidence="3">CCUG 48216</strain>
    </source>
</reference>
<accession>A0ABW3SGX0</accession>
<dbReference type="InterPro" id="IPR056937">
    <property type="entry name" value="YqbQ/XkdQ"/>
</dbReference>
<proteinExistence type="predicted"/>
<name>A0ABW3SGX0_9BACL</name>
<evidence type="ECO:0000313" key="3">
    <source>
        <dbReference type="Proteomes" id="UP001597211"/>
    </source>
</evidence>
<dbReference type="Pfam" id="PF24032">
    <property type="entry name" value="YQBQ"/>
    <property type="match status" value="1"/>
</dbReference>
<dbReference type="Proteomes" id="UP001597211">
    <property type="component" value="Unassembled WGS sequence"/>
</dbReference>
<dbReference type="SUPFAM" id="SSF69279">
    <property type="entry name" value="Phage tail proteins"/>
    <property type="match status" value="1"/>
</dbReference>